<name>A0ABW7F3W4_9BURK</name>
<proteinExistence type="predicted"/>
<dbReference type="EMBL" id="JBIGHV010000005">
    <property type="protein sequence ID" value="MFG6431180.1"/>
    <property type="molecule type" value="Genomic_DNA"/>
</dbReference>
<dbReference type="Pfam" id="PF07589">
    <property type="entry name" value="PEP-CTERM"/>
    <property type="match status" value="1"/>
</dbReference>
<sequence>MTIAAKRKLALALVSGCTLLAAMSQAQAASTWGINASACQAAIGTNLGTTVGNSAKCAATDGDTNGLTMWAYGAGAVRNTSGAVTGATGTYQDAQLAAMSSDGVAVKSAYEIATNTGSPQHALDNSPTNGAPDLILLKFDTAVALDKVTIGWRQNDADFTLMAYTGTFGAGLNDGQKADALVVGKSASTLTAGAGWALIEDSGANGFDPGPAANYSSGTNVTRTVNDGDAAGGKKDVVSSWWLISAYNSNFGGGATFDTNNDYIKLLTFASKDVTTNQAPEPTSLALAGVALAGILGVRRRRAAQG</sequence>
<feature type="signal peptide" evidence="1">
    <location>
        <begin position="1"/>
        <end position="28"/>
    </location>
</feature>
<protein>
    <submittedName>
        <fullName evidence="3">Exosortase-dependent surface protein XDP1</fullName>
    </submittedName>
</protein>
<comment type="caution">
    <text evidence="3">The sequence shown here is derived from an EMBL/GenBank/DDBJ whole genome shotgun (WGS) entry which is preliminary data.</text>
</comment>
<evidence type="ECO:0000313" key="4">
    <source>
        <dbReference type="Proteomes" id="UP001606210"/>
    </source>
</evidence>
<dbReference type="Proteomes" id="UP001606210">
    <property type="component" value="Unassembled WGS sequence"/>
</dbReference>
<evidence type="ECO:0000256" key="1">
    <source>
        <dbReference type="SAM" id="SignalP"/>
    </source>
</evidence>
<dbReference type="NCBIfam" id="NF041927">
    <property type="entry name" value="Xrt_dep_XDP1"/>
    <property type="match status" value="1"/>
</dbReference>
<dbReference type="InterPro" id="IPR049672">
    <property type="entry name" value="Xrt_dep_XDP1"/>
</dbReference>
<feature type="domain" description="Ice-binding protein C-terminal" evidence="2">
    <location>
        <begin position="279"/>
        <end position="301"/>
    </location>
</feature>
<organism evidence="3 4">
    <name type="scientific">Pelomonas parva</name>
    <dbReference type="NCBI Taxonomy" id="3299032"/>
    <lineage>
        <taxon>Bacteria</taxon>
        <taxon>Pseudomonadati</taxon>
        <taxon>Pseudomonadota</taxon>
        <taxon>Betaproteobacteria</taxon>
        <taxon>Burkholderiales</taxon>
        <taxon>Sphaerotilaceae</taxon>
        <taxon>Roseateles</taxon>
    </lineage>
</organism>
<keyword evidence="4" id="KW-1185">Reference proteome</keyword>
<reference evidence="3 4" key="1">
    <citation type="submission" date="2024-08" db="EMBL/GenBank/DDBJ databases">
        <authorList>
            <person name="Lu H."/>
        </authorList>
    </citation>
    <scope>NUCLEOTIDE SEQUENCE [LARGE SCALE GENOMIC DNA]</scope>
    <source>
        <strain evidence="3 4">LYH14W</strain>
    </source>
</reference>
<dbReference type="InterPro" id="IPR013424">
    <property type="entry name" value="Ice-binding_C"/>
</dbReference>
<evidence type="ECO:0000313" key="3">
    <source>
        <dbReference type="EMBL" id="MFG6431180.1"/>
    </source>
</evidence>
<feature type="chain" id="PRO_5045891533" evidence="1">
    <location>
        <begin position="29"/>
        <end position="306"/>
    </location>
</feature>
<dbReference type="RefSeq" id="WP_394480035.1">
    <property type="nucleotide sequence ID" value="NZ_JBIGHV010000005.1"/>
</dbReference>
<keyword evidence="1" id="KW-0732">Signal</keyword>
<dbReference type="NCBIfam" id="TIGR02595">
    <property type="entry name" value="PEP_CTERM"/>
    <property type="match status" value="1"/>
</dbReference>
<evidence type="ECO:0000259" key="2">
    <source>
        <dbReference type="Pfam" id="PF07589"/>
    </source>
</evidence>
<accession>A0ABW7F3W4</accession>
<gene>
    <name evidence="3" type="primary">xdp1</name>
    <name evidence="3" type="ORF">ACG00Y_14720</name>
</gene>